<feature type="disulfide bond" description="Redox-active" evidence="2">
    <location>
        <begin position="10"/>
        <end position="13"/>
    </location>
</feature>
<dbReference type="InterPro" id="IPR036249">
    <property type="entry name" value="Thioredoxin-like_sf"/>
</dbReference>
<comment type="caution">
    <text evidence="4">The sequence shown here is derived from an EMBL/GenBank/DDBJ whole genome shotgun (WGS) entry which is preliminary data.</text>
</comment>
<dbReference type="Proteomes" id="UP000885797">
    <property type="component" value="Unassembled WGS sequence"/>
</dbReference>
<evidence type="ECO:0000256" key="2">
    <source>
        <dbReference type="PIRSR" id="PIRSR037031-51"/>
    </source>
</evidence>
<dbReference type="PIRSF" id="PIRSF037031">
    <property type="entry name" value="Redox_disulphide_2"/>
    <property type="match status" value="1"/>
</dbReference>
<feature type="domain" description="Thioredoxin-like fold" evidence="3">
    <location>
        <begin position="1"/>
        <end position="75"/>
    </location>
</feature>
<dbReference type="SUPFAM" id="SSF52833">
    <property type="entry name" value="Thioredoxin-like"/>
    <property type="match status" value="1"/>
</dbReference>
<dbReference type="Gene3D" id="3.40.30.10">
    <property type="entry name" value="Glutaredoxin"/>
    <property type="match status" value="1"/>
</dbReference>
<dbReference type="InterPro" id="IPR012336">
    <property type="entry name" value="Thioredoxin-like_fold"/>
</dbReference>
<dbReference type="PANTHER" id="PTHR36450">
    <property type="entry name" value="THIOREDOXIN"/>
    <property type="match status" value="1"/>
</dbReference>
<dbReference type="InterPro" id="IPR005243">
    <property type="entry name" value="THIRX-like_proc"/>
</dbReference>
<evidence type="ECO:0000313" key="4">
    <source>
        <dbReference type="EMBL" id="HFC46573.1"/>
    </source>
</evidence>
<keyword evidence="2" id="KW-1015">Disulfide bond</keyword>
<name>A0A7V2WSZ5_9BACT</name>
<organism evidence="4">
    <name type="scientific">Dissulfuribacter thermophilus</name>
    <dbReference type="NCBI Taxonomy" id="1156395"/>
    <lineage>
        <taxon>Bacteria</taxon>
        <taxon>Pseudomonadati</taxon>
        <taxon>Thermodesulfobacteriota</taxon>
        <taxon>Dissulfuribacteria</taxon>
        <taxon>Dissulfuribacterales</taxon>
        <taxon>Dissulfuribacteraceae</taxon>
        <taxon>Dissulfuribacter</taxon>
    </lineage>
</organism>
<proteinExistence type="predicted"/>
<gene>
    <name evidence="4" type="ORF">ENJ63_01685</name>
</gene>
<protein>
    <submittedName>
        <fullName evidence="4">Thioredoxin family protein</fullName>
    </submittedName>
</protein>
<sequence>MKIEVLGPGCPRCQALEANVKEAVKELGIDAEVEKVTDVAKITAYGIMSTPGIAVDGKVKGFGKLFSVEEIKEMLA</sequence>
<dbReference type="Pfam" id="PF13192">
    <property type="entry name" value="Thioredoxin_3"/>
    <property type="match status" value="1"/>
</dbReference>
<dbReference type="AlphaFoldDB" id="A0A7V2WSZ5"/>
<feature type="active site" description="Nucleophile" evidence="1">
    <location>
        <position position="10"/>
    </location>
</feature>
<dbReference type="EMBL" id="DRND01000140">
    <property type="protein sequence ID" value="HFC46573.1"/>
    <property type="molecule type" value="Genomic_DNA"/>
</dbReference>
<reference evidence="4" key="1">
    <citation type="journal article" date="2020" name="mSystems">
        <title>Genome- and Community-Level Interaction Insights into Carbon Utilization and Element Cycling Functions of Hydrothermarchaeota in Hydrothermal Sediment.</title>
        <authorList>
            <person name="Zhou Z."/>
            <person name="Liu Y."/>
            <person name="Xu W."/>
            <person name="Pan J."/>
            <person name="Luo Z.H."/>
            <person name="Li M."/>
        </authorList>
    </citation>
    <scope>NUCLEOTIDE SEQUENCE [LARGE SCALE GENOMIC DNA]</scope>
    <source>
        <strain evidence="4">HyVt-503</strain>
    </source>
</reference>
<dbReference type="NCBIfam" id="TIGR00412">
    <property type="entry name" value="redox_disulf_2"/>
    <property type="match status" value="1"/>
</dbReference>
<feature type="active site" description="Nucleophile" evidence="1">
    <location>
        <position position="13"/>
    </location>
</feature>
<evidence type="ECO:0000259" key="3">
    <source>
        <dbReference type="Pfam" id="PF13192"/>
    </source>
</evidence>
<keyword evidence="2" id="KW-0676">Redox-active center</keyword>
<accession>A0A7V2WSZ5</accession>
<evidence type="ECO:0000256" key="1">
    <source>
        <dbReference type="PIRSR" id="PIRSR037031-50"/>
    </source>
</evidence>
<dbReference type="PANTHER" id="PTHR36450:SF1">
    <property type="entry name" value="THIOREDOXIN"/>
    <property type="match status" value="1"/>
</dbReference>